<dbReference type="Pfam" id="PF00756">
    <property type="entry name" value="Esterase"/>
    <property type="match status" value="1"/>
</dbReference>
<dbReference type="STRING" id="994479.GCA_000194155_03699"/>
<dbReference type="GO" id="GO:0016747">
    <property type="term" value="F:acyltransferase activity, transferring groups other than amino-acyl groups"/>
    <property type="evidence" value="ECO:0007669"/>
    <property type="project" value="TreeGrafter"/>
</dbReference>
<dbReference type="PANTHER" id="PTHR48098:SF1">
    <property type="entry name" value="DIACYLGLYCEROL ACYLTRANSFERASE_MYCOLYLTRANSFERASE AG85A"/>
    <property type="match status" value="1"/>
</dbReference>
<dbReference type="AlphaFoldDB" id="A0A2N3XYJ1"/>
<keyword evidence="2" id="KW-0378">Hydrolase</keyword>
<keyword evidence="1" id="KW-0812">Transmembrane</keyword>
<name>A0A2N3XYJ1_SACSN</name>
<comment type="caution">
    <text evidence="2">The sequence shown here is derived from an EMBL/GenBank/DDBJ whole genome shotgun (WGS) entry which is preliminary data.</text>
</comment>
<proteinExistence type="predicted"/>
<reference evidence="2" key="1">
    <citation type="submission" date="2017-12" db="EMBL/GenBank/DDBJ databases">
        <title>Sequencing the genomes of 1000 Actinobacteria strains.</title>
        <authorList>
            <person name="Klenk H.-P."/>
        </authorList>
    </citation>
    <scope>NUCLEOTIDE SEQUENCE [LARGE SCALE GENOMIC DNA]</scope>
    <source>
        <strain evidence="2">DSM 44228</strain>
    </source>
</reference>
<feature type="transmembrane region" description="Helical" evidence="1">
    <location>
        <begin position="45"/>
        <end position="67"/>
    </location>
</feature>
<dbReference type="OrthoDB" id="3723842at2"/>
<feature type="transmembrane region" description="Helical" evidence="1">
    <location>
        <begin position="20"/>
        <end position="38"/>
    </location>
</feature>
<dbReference type="SUPFAM" id="SSF53474">
    <property type="entry name" value="alpha/beta-Hydrolases"/>
    <property type="match status" value="1"/>
</dbReference>
<dbReference type="InterPro" id="IPR029058">
    <property type="entry name" value="AB_hydrolase_fold"/>
</dbReference>
<evidence type="ECO:0000313" key="2">
    <source>
        <dbReference type="EMBL" id="PKW15763.1"/>
    </source>
</evidence>
<dbReference type="Proteomes" id="UP000233786">
    <property type="component" value="Unassembled WGS sequence"/>
</dbReference>
<dbReference type="InterPro" id="IPR050583">
    <property type="entry name" value="Mycobacterial_A85_antigen"/>
</dbReference>
<keyword evidence="1" id="KW-1133">Transmembrane helix</keyword>
<protein>
    <submittedName>
        <fullName evidence="2">S-formylglutathione hydrolase FrmB</fullName>
    </submittedName>
</protein>
<keyword evidence="1" id="KW-0472">Membrane</keyword>
<sequence>MRWLADFCADLSLIDFWPVRTLLLAAALLLLVVLVWRFRDRAARWLLVPLVVAALALNALVGVNAYFGYYLTLAQALGVAEESEGSLAMLNAQMAPPASGIVVTVDIPGRASGFQARPANVYLPPAWFASPRPRLPVIVLLHGTPGSPTDWLDGGAAQRTADGWAAQHGGVAPIVVIPDVNGGVFADTECVDSARGNAETYLTEDVPRLVQSRFLTRDPGRDWAVAGLSEGGSCAIMLALRRPDVFATFGDFGGLLGPRDGDVNDPAGAADALFGGSQQDFDAHEPSWLLTHRRFPGLHGFFVVGDNDPEPRAAVHRLAELSRLAGIDTELVMIPGGEHTFDVWRTAFADALPWISHRLGLNPG</sequence>
<dbReference type="Gene3D" id="3.40.50.1820">
    <property type="entry name" value="alpha/beta hydrolase"/>
    <property type="match status" value="1"/>
</dbReference>
<dbReference type="InterPro" id="IPR000801">
    <property type="entry name" value="Esterase-like"/>
</dbReference>
<keyword evidence="3" id="KW-1185">Reference proteome</keyword>
<dbReference type="RefSeq" id="WP_010697020.1">
    <property type="nucleotide sequence ID" value="NZ_CP061007.1"/>
</dbReference>
<dbReference type="EMBL" id="PJNB01000001">
    <property type="protein sequence ID" value="PKW15763.1"/>
    <property type="molecule type" value="Genomic_DNA"/>
</dbReference>
<dbReference type="PANTHER" id="PTHR48098">
    <property type="entry name" value="ENTEROCHELIN ESTERASE-RELATED"/>
    <property type="match status" value="1"/>
</dbReference>
<gene>
    <name evidence="2" type="ORF">A8926_3518</name>
</gene>
<accession>A0A2N3XYJ1</accession>
<evidence type="ECO:0000256" key="1">
    <source>
        <dbReference type="SAM" id="Phobius"/>
    </source>
</evidence>
<dbReference type="GO" id="GO:0016787">
    <property type="term" value="F:hydrolase activity"/>
    <property type="evidence" value="ECO:0007669"/>
    <property type="project" value="UniProtKB-KW"/>
</dbReference>
<organism evidence="2 3">
    <name type="scientific">Saccharopolyspora spinosa</name>
    <dbReference type="NCBI Taxonomy" id="60894"/>
    <lineage>
        <taxon>Bacteria</taxon>
        <taxon>Bacillati</taxon>
        <taxon>Actinomycetota</taxon>
        <taxon>Actinomycetes</taxon>
        <taxon>Pseudonocardiales</taxon>
        <taxon>Pseudonocardiaceae</taxon>
        <taxon>Saccharopolyspora</taxon>
    </lineage>
</organism>
<evidence type="ECO:0000313" key="3">
    <source>
        <dbReference type="Proteomes" id="UP000233786"/>
    </source>
</evidence>